<gene>
    <name evidence="1" type="primary">WRS1</name>
    <name evidence="1" type="ORF">A0H81_04796</name>
</gene>
<keyword evidence="2" id="KW-1185">Reference proteome</keyword>
<comment type="caution">
    <text evidence="1">The sequence shown here is derived from an EMBL/GenBank/DDBJ whole genome shotgun (WGS) entry which is preliminary data.</text>
</comment>
<accession>A0A1C7MG02</accession>
<organism evidence="1 2">
    <name type="scientific">Grifola frondosa</name>
    <name type="common">Maitake</name>
    <name type="synonym">Polyporus frondosus</name>
    <dbReference type="NCBI Taxonomy" id="5627"/>
    <lineage>
        <taxon>Eukaryota</taxon>
        <taxon>Fungi</taxon>
        <taxon>Dikarya</taxon>
        <taxon>Basidiomycota</taxon>
        <taxon>Agaricomycotina</taxon>
        <taxon>Agaricomycetes</taxon>
        <taxon>Polyporales</taxon>
        <taxon>Grifolaceae</taxon>
        <taxon>Grifola</taxon>
    </lineage>
</organism>
<proteinExistence type="predicted"/>
<evidence type="ECO:0000313" key="2">
    <source>
        <dbReference type="Proteomes" id="UP000092993"/>
    </source>
</evidence>
<dbReference type="OrthoDB" id="10261385at2759"/>
<name>A0A1C7MG02_GRIFR</name>
<dbReference type="GO" id="GO:0016874">
    <property type="term" value="F:ligase activity"/>
    <property type="evidence" value="ECO:0007669"/>
    <property type="project" value="UniProtKB-KW"/>
</dbReference>
<reference evidence="1 2" key="1">
    <citation type="submission" date="2016-03" db="EMBL/GenBank/DDBJ databases">
        <title>Whole genome sequencing of Grifola frondosa 9006-11.</title>
        <authorList>
            <person name="Min B."/>
            <person name="Park H."/>
            <person name="Kim J.-G."/>
            <person name="Cho H."/>
            <person name="Oh Y.-L."/>
            <person name="Kong W.-S."/>
            <person name="Choi I.-G."/>
        </authorList>
    </citation>
    <scope>NUCLEOTIDE SEQUENCE [LARGE SCALE GENOMIC DNA]</scope>
    <source>
        <strain evidence="1 2">9006-11</strain>
    </source>
</reference>
<dbReference type="Proteomes" id="UP000092993">
    <property type="component" value="Unassembled WGS sequence"/>
</dbReference>
<dbReference type="Gene3D" id="1.10.240.10">
    <property type="entry name" value="Tyrosyl-Transfer RNA Synthetase"/>
    <property type="match status" value="1"/>
</dbReference>
<protein>
    <submittedName>
        <fullName evidence="1">Tryptophan--tRNA ligase, cytoplasmic</fullName>
    </submittedName>
</protein>
<dbReference type="EMBL" id="LUGG01000004">
    <property type="protein sequence ID" value="OBZ75823.1"/>
    <property type="molecule type" value="Genomic_DNA"/>
</dbReference>
<sequence>MNDTLAQIRTKSISTVSLAGRRRQRSIGDLGGTLTSMSHINTWDSSMDDDEEWLRWPRHVDLNCYNIREYRAGRLLTGDLKAKCIQVLQDFVKGFHRCGFFRKANVTEEQLNAFMDGSRKIEPHFGKSKATAIPKDQVPPAQ</sequence>
<keyword evidence="1" id="KW-0436">Ligase</keyword>
<evidence type="ECO:0000313" key="1">
    <source>
        <dbReference type="EMBL" id="OBZ75823.1"/>
    </source>
</evidence>
<dbReference type="STRING" id="5627.A0A1C7MG02"/>
<dbReference type="AlphaFoldDB" id="A0A1C7MG02"/>